<dbReference type="EMBL" id="NCKV01030029">
    <property type="protein sequence ID" value="RWS19111.1"/>
    <property type="molecule type" value="Genomic_DNA"/>
</dbReference>
<dbReference type="STRING" id="299467.A0A443RUQ2"/>
<comment type="caution">
    <text evidence="1">The sequence shown here is derived from an EMBL/GenBank/DDBJ whole genome shotgun (WGS) entry which is preliminary data.</text>
</comment>
<evidence type="ECO:0000313" key="1">
    <source>
        <dbReference type="EMBL" id="RWS19111.1"/>
    </source>
</evidence>
<accession>A0A443RUQ2</accession>
<gene>
    <name evidence="1" type="ORF">B4U80_11385</name>
</gene>
<keyword evidence="2" id="KW-1185">Reference proteome</keyword>
<protein>
    <recommendedName>
        <fullName evidence="3">FLYWCH-type domain-containing protein</fullName>
    </recommendedName>
</protein>
<name>A0A443RUQ2_9ACAR</name>
<organism evidence="1 2">
    <name type="scientific">Leptotrombidium deliense</name>
    <dbReference type="NCBI Taxonomy" id="299467"/>
    <lineage>
        <taxon>Eukaryota</taxon>
        <taxon>Metazoa</taxon>
        <taxon>Ecdysozoa</taxon>
        <taxon>Arthropoda</taxon>
        <taxon>Chelicerata</taxon>
        <taxon>Arachnida</taxon>
        <taxon>Acari</taxon>
        <taxon>Acariformes</taxon>
        <taxon>Trombidiformes</taxon>
        <taxon>Prostigmata</taxon>
        <taxon>Anystina</taxon>
        <taxon>Parasitengona</taxon>
        <taxon>Trombiculoidea</taxon>
        <taxon>Trombiculidae</taxon>
        <taxon>Leptotrombidium</taxon>
    </lineage>
</organism>
<dbReference type="Proteomes" id="UP000288716">
    <property type="component" value="Unassembled WGS sequence"/>
</dbReference>
<evidence type="ECO:0000313" key="2">
    <source>
        <dbReference type="Proteomes" id="UP000288716"/>
    </source>
</evidence>
<dbReference type="VEuPathDB" id="VectorBase:LDEU012929"/>
<feature type="non-terminal residue" evidence="1">
    <location>
        <position position="196"/>
    </location>
</feature>
<dbReference type="AlphaFoldDB" id="A0A443RUQ2"/>
<dbReference type="OrthoDB" id="6500349at2759"/>
<evidence type="ECO:0008006" key="3">
    <source>
        <dbReference type="Google" id="ProtNLM"/>
    </source>
</evidence>
<proteinExistence type="predicted"/>
<sequence length="196" mass="22319">MSHLIILMEHLTLSHSERILSMVTKSNKKYRFGNEVVNEVNTHNHERRDIEIAAKHFIAEIKQQAVTQMQTPQQILASTSTSLSSAVAGKLPNVQYLTRTIQRKRQKTANSLPKANSLMELRLSGEYTKTFKNEEFILHDSGPQDERIILFGTQRNLDLLASSPHWFADGTFKTTPPLFSQIYTIHGIKYNSVLPS</sequence>
<reference evidence="1 2" key="1">
    <citation type="journal article" date="2018" name="Gigascience">
        <title>Genomes of trombidid mites reveal novel predicted allergens and laterally-transferred genes associated with secondary metabolism.</title>
        <authorList>
            <person name="Dong X."/>
            <person name="Chaisiri K."/>
            <person name="Xia D."/>
            <person name="Armstrong S.D."/>
            <person name="Fang Y."/>
            <person name="Donnelly M.J."/>
            <person name="Kadowaki T."/>
            <person name="McGarry J.W."/>
            <person name="Darby A.C."/>
            <person name="Makepeace B.L."/>
        </authorList>
    </citation>
    <scope>NUCLEOTIDE SEQUENCE [LARGE SCALE GENOMIC DNA]</scope>
    <source>
        <strain evidence="1">UoL-UT</strain>
    </source>
</reference>